<sequence>MELSIIIVSYNTKELLAETIASIRLKPTWELLVIDNASSDGSPDMVRRKFPGVVLVENRQNLGFAKANNKGIGAAKGEFVMLLNSDTKVCDDAIGSLLEFMKSSPKVGIASCQLNNPDGSIQPQGGFLPRLSNIAFWMLFIDDIPWLGKYLWPYHVNDSKAYLNEHRTGWVGGTAMMIRKGVIDKIGLLDEEIFMYGEDVEYCIRARRAGFEVAITPKGKIIHYGQKSSGGAQKPAWLGEFKAVKYVFAKHKPKWESPVLRVLLKTGALLRMLVFGILQGRKDAYAAYKEAFWMA</sequence>
<dbReference type="SUPFAM" id="SSF53448">
    <property type="entry name" value="Nucleotide-diphospho-sugar transferases"/>
    <property type="match status" value="1"/>
</dbReference>
<dbReference type="AlphaFoldDB" id="A0A1G1VST9"/>
<dbReference type="CDD" id="cd04186">
    <property type="entry name" value="GT_2_like_c"/>
    <property type="match status" value="1"/>
</dbReference>
<evidence type="ECO:0000259" key="1">
    <source>
        <dbReference type="Pfam" id="PF00535"/>
    </source>
</evidence>
<dbReference type="Gene3D" id="3.90.550.10">
    <property type="entry name" value="Spore Coat Polysaccharide Biosynthesis Protein SpsA, Chain A"/>
    <property type="match status" value="1"/>
</dbReference>
<proteinExistence type="predicted"/>
<protein>
    <recommendedName>
        <fullName evidence="1">Glycosyltransferase 2-like domain-containing protein</fullName>
    </recommendedName>
</protein>
<name>A0A1G1VST9_9BACT</name>
<organism evidence="2 3">
    <name type="scientific">Candidatus Chisholmbacteria bacterium RIFCSPHIGHO2_01_FULL_52_32</name>
    <dbReference type="NCBI Taxonomy" id="1797591"/>
    <lineage>
        <taxon>Bacteria</taxon>
        <taxon>Candidatus Chisholmiibacteriota</taxon>
    </lineage>
</organism>
<evidence type="ECO:0000313" key="2">
    <source>
        <dbReference type="EMBL" id="OGY18466.1"/>
    </source>
</evidence>
<dbReference type="EMBL" id="MHCJ01000003">
    <property type="protein sequence ID" value="OGY18466.1"/>
    <property type="molecule type" value="Genomic_DNA"/>
</dbReference>
<feature type="domain" description="Glycosyltransferase 2-like" evidence="1">
    <location>
        <begin position="4"/>
        <end position="110"/>
    </location>
</feature>
<reference evidence="2 3" key="1">
    <citation type="journal article" date="2016" name="Nat. Commun.">
        <title>Thousands of microbial genomes shed light on interconnected biogeochemical processes in an aquifer system.</title>
        <authorList>
            <person name="Anantharaman K."/>
            <person name="Brown C.T."/>
            <person name="Hug L.A."/>
            <person name="Sharon I."/>
            <person name="Castelle C.J."/>
            <person name="Probst A.J."/>
            <person name="Thomas B.C."/>
            <person name="Singh A."/>
            <person name="Wilkins M.J."/>
            <person name="Karaoz U."/>
            <person name="Brodie E.L."/>
            <person name="Williams K.H."/>
            <person name="Hubbard S.S."/>
            <person name="Banfield J.F."/>
        </authorList>
    </citation>
    <scope>NUCLEOTIDE SEQUENCE [LARGE SCALE GENOMIC DNA]</scope>
</reference>
<dbReference type="PANTHER" id="PTHR43179:SF7">
    <property type="entry name" value="RHAMNOSYLTRANSFERASE WBBL"/>
    <property type="match status" value="1"/>
</dbReference>
<dbReference type="PANTHER" id="PTHR43179">
    <property type="entry name" value="RHAMNOSYLTRANSFERASE WBBL"/>
    <property type="match status" value="1"/>
</dbReference>
<dbReference type="Proteomes" id="UP000179233">
    <property type="component" value="Unassembled WGS sequence"/>
</dbReference>
<comment type="caution">
    <text evidence="2">The sequence shown here is derived from an EMBL/GenBank/DDBJ whole genome shotgun (WGS) entry which is preliminary data.</text>
</comment>
<gene>
    <name evidence="2" type="ORF">A2786_03130</name>
</gene>
<dbReference type="InterPro" id="IPR001173">
    <property type="entry name" value="Glyco_trans_2-like"/>
</dbReference>
<dbReference type="InterPro" id="IPR029044">
    <property type="entry name" value="Nucleotide-diphossugar_trans"/>
</dbReference>
<dbReference type="Pfam" id="PF00535">
    <property type="entry name" value="Glycos_transf_2"/>
    <property type="match status" value="1"/>
</dbReference>
<accession>A0A1G1VST9</accession>
<evidence type="ECO:0000313" key="3">
    <source>
        <dbReference type="Proteomes" id="UP000179233"/>
    </source>
</evidence>